<dbReference type="PRINTS" id="PR00081">
    <property type="entry name" value="GDHRDH"/>
</dbReference>
<dbReference type="EMBL" id="JAIBOA010000026">
    <property type="protein sequence ID" value="MBW8486736.1"/>
    <property type="molecule type" value="Genomic_DNA"/>
</dbReference>
<evidence type="ECO:0000256" key="1">
    <source>
        <dbReference type="ARBA" id="ARBA00006484"/>
    </source>
</evidence>
<dbReference type="InterPro" id="IPR020904">
    <property type="entry name" value="Sc_DH/Rdtase_CS"/>
</dbReference>
<dbReference type="InterPro" id="IPR002347">
    <property type="entry name" value="SDR_fam"/>
</dbReference>
<organism evidence="2 3">
    <name type="scientific">Actinomadura parmotrematis</name>
    <dbReference type="NCBI Taxonomy" id="2864039"/>
    <lineage>
        <taxon>Bacteria</taxon>
        <taxon>Bacillati</taxon>
        <taxon>Actinomycetota</taxon>
        <taxon>Actinomycetes</taxon>
        <taxon>Streptosporangiales</taxon>
        <taxon>Thermomonosporaceae</taxon>
        <taxon>Actinomadura</taxon>
    </lineage>
</organism>
<comment type="caution">
    <text evidence="2">The sequence shown here is derived from an EMBL/GenBank/DDBJ whole genome shotgun (WGS) entry which is preliminary data.</text>
</comment>
<dbReference type="CDD" id="cd05233">
    <property type="entry name" value="SDR_c"/>
    <property type="match status" value="1"/>
</dbReference>
<name>A0ABS7G2I0_9ACTN</name>
<dbReference type="Pfam" id="PF13561">
    <property type="entry name" value="adh_short_C2"/>
    <property type="match status" value="1"/>
</dbReference>
<dbReference type="Proteomes" id="UP000774570">
    <property type="component" value="Unassembled WGS sequence"/>
</dbReference>
<dbReference type="PROSITE" id="PS00061">
    <property type="entry name" value="ADH_SHORT"/>
    <property type="match status" value="1"/>
</dbReference>
<dbReference type="RefSeq" id="WP_220169975.1">
    <property type="nucleotide sequence ID" value="NZ_JAIBOA010000026.1"/>
</dbReference>
<dbReference type="PANTHER" id="PTHR43975">
    <property type="entry name" value="ZGC:101858"/>
    <property type="match status" value="1"/>
</dbReference>
<sequence>MNAPLPRDVPADFAGRVAVVGGGTAGIGLATAVRLAAGGAAVAVAGLGAGTVAAARRALDGRRAVVIEADLSADAGADALIGAALDAFGAVDVLVNSAGVQRYGTVDTTGAAYDEVMAVNVRSAFALSARAVPLMRGRGGAIVHVASVQAALPEPRCAAYAASKGALVSLTRAMAIDHAADGIRVNCVCPGSIDTPMLREAAGVLSPGTDVETALARFGAAHPLGRVGRAEEVAELIAFLACDRAGFITGSAHTIDGGLSAGRC</sequence>
<reference evidence="2 3" key="1">
    <citation type="submission" date="2021-07" db="EMBL/GenBank/DDBJ databases">
        <title>Actinomadura sp. PM05-2 isolated from lichen.</title>
        <authorList>
            <person name="Somphong A."/>
            <person name="Phongsopitanun W."/>
            <person name="Tanasupawat S."/>
            <person name="Peongsungnone V."/>
        </authorList>
    </citation>
    <scope>NUCLEOTIDE SEQUENCE [LARGE SCALE GENOMIC DNA]</scope>
    <source>
        <strain evidence="2 3">PM05-2</strain>
    </source>
</reference>
<proteinExistence type="inferred from homology"/>
<dbReference type="PRINTS" id="PR00080">
    <property type="entry name" value="SDRFAMILY"/>
</dbReference>
<accession>A0ABS7G2I0</accession>
<comment type="similarity">
    <text evidence="1">Belongs to the short-chain dehydrogenases/reductases (SDR) family.</text>
</comment>
<keyword evidence="3" id="KW-1185">Reference proteome</keyword>
<evidence type="ECO:0000313" key="3">
    <source>
        <dbReference type="Proteomes" id="UP000774570"/>
    </source>
</evidence>
<dbReference type="Gene3D" id="3.40.50.720">
    <property type="entry name" value="NAD(P)-binding Rossmann-like Domain"/>
    <property type="match status" value="1"/>
</dbReference>
<dbReference type="InterPro" id="IPR036291">
    <property type="entry name" value="NAD(P)-bd_dom_sf"/>
</dbReference>
<evidence type="ECO:0000313" key="2">
    <source>
        <dbReference type="EMBL" id="MBW8486736.1"/>
    </source>
</evidence>
<dbReference type="PANTHER" id="PTHR43975:SF2">
    <property type="entry name" value="EG:BACR7A4.14 PROTEIN-RELATED"/>
    <property type="match status" value="1"/>
</dbReference>
<protein>
    <submittedName>
        <fullName evidence="2">SDR family oxidoreductase</fullName>
    </submittedName>
</protein>
<gene>
    <name evidence="2" type="ORF">K1Y72_30515</name>
</gene>
<dbReference type="SUPFAM" id="SSF51735">
    <property type="entry name" value="NAD(P)-binding Rossmann-fold domains"/>
    <property type="match status" value="1"/>
</dbReference>